<dbReference type="OrthoDB" id="1287782at2759"/>
<proteinExistence type="inferred from homology"/>
<evidence type="ECO:0000313" key="10">
    <source>
        <dbReference type="EMBL" id="CAA2982122.1"/>
    </source>
</evidence>
<keyword evidence="11" id="KW-1185">Reference proteome</keyword>
<comment type="similarity">
    <text evidence="2 8">Belongs to the Aux/IAA family.</text>
</comment>
<gene>
    <name evidence="10" type="ORF">OLEA9_A032365</name>
</gene>
<evidence type="ECO:0000256" key="8">
    <source>
        <dbReference type="RuleBase" id="RU004549"/>
    </source>
</evidence>
<dbReference type="InterPro" id="IPR003311">
    <property type="entry name" value="AUX_IAA"/>
</dbReference>
<name>A0A8S0RS97_OLEEU</name>
<dbReference type="Gramene" id="OE9A032365T1">
    <property type="protein sequence ID" value="OE9A032365C1"/>
    <property type="gene ID" value="OE9A032365"/>
</dbReference>
<reference evidence="10 11" key="1">
    <citation type="submission" date="2019-12" db="EMBL/GenBank/DDBJ databases">
        <authorList>
            <person name="Alioto T."/>
            <person name="Alioto T."/>
            <person name="Gomez Garrido J."/>
        </authorList>
    </citation>
    <scope>NUCLEOTIDE SEQUENCE [LARGE SCALE GENOMIC DNA]</scope>
</reference>
<keyword evidence="3 8" id="KW-0678">Repressor</keyword>
<keyword evidence="6 8" id="KW-0539">Nucleus</keyword>
<evidence type="ECO:0000256" key="4">
    <source>
        <dbReference type="ARBA" id="ARBA00023015"/>
    </source>
</evidence>
<dbReference type="SUPFAM" id="SSF54277">
    <property type="entry name" value="CAD &amp; PB1 domains"/>
    <property type="match status" value="1"/>
</dbReference>
<dbReference type="PROSITE" id="PS51745">
    <property type="entry name" value="PB1"/>
    <property type="match status" value="1"/>
</dbReference>
<dbReference type="PANTHER" id="PTHR31734:SF34">
    <property type="entry name" value="AUXIN-RESPONSIVE PROTEIN IAA15"/>
    <property type="match status" value="1"/>
</dbReference>
<dbReference type="Gene3D" id="3.10.20.90">
    <property type="entry name" value="Phosphatidylinositol 3-kinase Catalytic Subunit, Chain A, domain 1"/>
    <property type="match status" value="1"/>
</dbReference>
<dbReference type="PANTHER" id="PTHR31734">
    <property type="entry name" value="AUXIN-RESPONSIVE PROTEIN IAA17"/>
    <property type="match status" value="1"/>
</dbReference>
<comment type="function">
    <text evidence="8">Aux/IAA proteins are short-lived transcriptional factors that function as repressors of early auxin response genes at low auxin concentrations.</text>
</comment>
<keyword evidence="4 8" id="KW-0805">Transcription regulation</keyword>
<evidence type="ECO:0000256" key="1">
    <source>
        <dbReference type="ARBA" id="ARBA00004123"/>
    </source>
</evidence>
<comment type="subcellular location">
    <subcellularLocation>
        <location evidence="1 8">Nucleus</location>
    </subcellularLocation>
</comment>
<dbReference type="GO" id="GO:0009734">
    <property type="term" value="P:auxin-activated signaling pathway"/>
    <property type="evidence" value="ECO:0007669"/>
    <property type="project" value="UniProtKB-UniRule"/>
</dbReference>
<comment type="subunit">
    <text evidence="8">Homodimers and heterodimers.</text>
</comment>
<dbReference type="Pfam" id="PF02309">
    <property type="entry name" value="AUX_IAA"/>
    <property type="match status" value="1"/>
</dbReference>
<evidence type="ECO:0000259" key="9">
    <source>
        <dbReference type="PROSITE" id="PS51745"/>
    </source>
</evidence>
<dbReference type="GO" id="GO:0005634">
    <property type="term" value="C:nucleus"/>
    <property type="evidence" value="ECO:0007669"/>
    <property type="project" value="UniProtKB-SubCell"/>
</dbReference>
<evidence type="ECO:0000313" key="11">
    <source>
        <dbReference type="Proteomes" id="UP000594638"/>
    </source>
</evidence>
<protein>
    <recommendedName>
        <fullName evidence="8">Auxin-responsive protein</fullName>
    </recommendedName>
</protein>
<evidence type="ECO:0000256" key="7">
    <source>
        <dbReference type="ARBA" id="ARBA00023294"/>
    </source>
</evidence>
<keyword evidence="7 8" id="KW-0927">Auxin signaling pathway</keyword>
<comment type="caution">
    <text evidence="10">The sequence shown here is derived from an EMBL/GenBank/DDBJ whole genome shotgun (WGS) entry which is preliminary data.</text>
</comment>
<evidence type="ECO:0000256" key="2">
    <source>
        <dbReference type="ARBA" id="ARBA00006728"/>
    </source>
</evidence>
<dbReference type="InterPro" id="IPR033389">
    <property type="entry name" value="AUX/IAA_dom"/>
</dbReference>
<accession>A0A8S0RS97</accession>
<dbReference type="Proteomes" id="UP000594638">
    <property type="component" value="Unassembled WGS sequence"/>
</dbReference>
<dbReference type="InterPro" id="IPR053793">
    <property type="entry name" value="PB1-like"/>
</dbReference>
<evidence type="ECO:0000256" key="3">
    <source>
        <dbReference type="ARBA" id="ARBA00022491"/>
    </source>
</evidence>
<feature type="domain" description="PB1" evidence="9">
    <location>
        <begin position="81"/>
        <end position="173"/>
    </location>
</feature>
<organism evidence="10 11">
    <name type="scientific">Olea europaea subsp. europaea</name>
    <dbReference type="NCBI Taxonomy" id="158383"/>
    <lineage>
        <taxon>Eukaryota</taxon>
        <taxon>Viridiplantae</taxon>
        <taxon>Streptophyta</taxon>
        <taxon>Embryophyta</taxon>
        <taxon>Tracheophyta</taxon>
        <taxon>Spermatophyta</taxon>
        <taxon>Magnoliopsida</taxon>
        <taxon>eudicotyledons</taxon>
        <taxon>Gunneridae</taxon>
        <taxon>Pentapetalae</taxon>
        <taxon>asterids</taxon>
        <taxon>lamiids</taxon>
        <taxon>Lamiales</taxon>
        <taxon>Oleaceae</taxon>
        <taxon>Oleeae</taxon>
        <taxon>Olea</taxon>
    </lineage>
</organism>
<sequence length="195" mass="21420">MSSEITKELLESETSGVLKTELTLGLPGDSLVQKSGIKRGFSDVDLKLANYDQAESQPPPQAQVVGWPPVRSYRKNLIKNCKYVKVGVDGAPYLRKIDLEIHSSYQDLLTAMGDMFTCLTICNVLNERKLMDSANGEEYVPTYEDKDGDWMLVGDVPWKMFVESCKRLRLMTSSEAIGLGAAAPSTPSKGSSTSC</sequence>
<dbReference type="EMBL" id="CACTIH010003687">
    <property type="protein sequence ID" value="CAA2982122.1"/>
    <property type="molecule type" value="Genomic_DNA"/>
</dbReference>
<evidence type="ECO:0000256" key="6">
    <source>
        <dbReference type="ARBA" id="ARBA00023242"/>
    </source>
</evidence>
<dbReference type="AlphaFoldDB" id="A0A8S0RS97"/>
<evidence type="ECO:0000256" key="5">
    <source>
        <dbReference type="ARBA" id="ARBA00023163"/>
    </source>
</evidence>
<dbReference type="GO" id="GO:0006355">
    <property type="term" value="P:regulation of DNA-templated transcription"/>
    <property type="evidence" value="ECO:0007669"/>
    <property type="project" value="InterPro"/>
</dbReference>
<dbReference type="FunFam" id="3.10.20.90:FF:000078">
    <property type="entry name" value="Auxin-responsive protein"/>
    <property type="match status" value="1"/>
</dbReference>
<keyword evidence="5 8" id="KW-0804">Transcription</keyword>